<evidence type="ECO:0000256" key="3">
    <source>
        <dbReference type="SAM" id="Phobius"/>
    </source>
</evidence>
<keyword evidence="2" id="KW-0178">Competence</keyword>
<evidence type="ECO:0000313" key="5">
    <source>
        <dbReference type="Proteomes" id="UP001377337"/>
    </source>
</evidence>
<dbReference type="Proteomes" id="UP001377337">
    <property type="component" value="Chromosome"/>
</dbReference>
<organism evidence="4 5">
    <name type="scientific">Metabacillus sediminis</name>
    <dbReference type="NCBI Taxonomy" id="3117746"/>
    <lineage>
        <taxon>Bacteria</taxon>
        <taxon>Bacillati</taxon>
        <taxon>Bacillota</taxon>
        <taxon>Bacilli</taxon>
        <taxon>Bacillales</taxon>
        <taxon>Bacillaceae</taxon>
        <taxon>Metabacillus</taxon>
    </lineage>
</organism>
<protein>
    <submittedName>
        <fullName evidence="4">Prepilin-type N-terminal cleavage/methylation domain-containing protein</fullName>
    </submittedName>
</protein>
<keyword evidence="3" id="KW-0812">Transmembrane</keyword>
<keyword evidence="3" id="KW-0472">Membrane</keyword>
<dbReference type="InterPro" id="IPR045584">
    <property type="entry name" value="Pilin-like"/>
</dbReference>
<proteinExistence type="predicted"/>
<dbReference type="NCBIfam" id="TIGR02532">
    <property type="entry name" value="IV_pilin_GFxxxE"/>
    <property type="match status" value="1"/>
</dbReference>
<evidence type="ECO:0000256" key="1">
    <source>
        <dbReference type="ARBA" id="ARBA00004241"/>
    </source>
</evidence>
<dbReference type="RefSeq" id="WP_338777417.1">
    <property type="nucleotide sequence ID" value="NZ_CP147407.1"/>
</dbReference>
<dbReference type="Gene3D" id="3.30.700.10">
    <property type="entry name" value="Glycoprotein, Type 4 Pilin"/>
    <property type="match status" value="1"/>
</dbReference>
<sequence>MFKKMFKNQRGLTLIELLAVVVILGIIAAIAIPAIGGIISNSKKDAHIANAQQMANSARMHIAANKLEVPTTITLKSLLDDGQIEDIKNPSDKGYNTTTSVVAVTKNATTKALEFKVTLISDATANPPTYINAKEVKLLTREDVQNP</sequence>
<comment type="subcellular location">
    <subcellularLocation>
        <location evidence="1">Cell surface</location>
    </subcellularLocation>
</comment>
<dbReference type="SUPFAM" id="SSF54523">
    <property type="entry name" value="Pili subunits"/>
    <property type="match status" value="1"/>
</dbReference>
<dbReference type="Pfam" id="PF07963">
    <property type="entry name" value="N_methyl"/>
    <property type="match status" value="1"/>
</dbReference>
<dbReference type="PROSITE" id="PS00409">
    <property type="entry name" value="PROKAR_NTER_METHYL"/>
    <property type="match status" value="1"/>
</dbReference>
<keyword evidence="3" id="KW-1133">Transmembrane helix</keyword>
<keyword evidence="5" id="KW-1185">Reference proteome</keyword>
<dbReference type="PANTHER" id="PTHR30093">
    <property type="entry name" value="GENERAL SECRETION PATHWAY PROTEIN G"/>
    <property type="match status" value="1"/>
</dbReference>
<accession>A0ABZ2NDH1</accession>
<dbReference type="EMBL" id="CP147407">
    <property type="protein sequence ID" value="WXB95768.1"/>
    <property type="molecule type" value="Genomic_DNA"/>
</dbReference>
<feature type="transmembrane region" description="Helical" evidence="3">
    <location>
        <begin position="12"/>
        <end position="35"/>
    </location>
</feature>
<evidence type="ECO:0000313" key="4">
    <source>
        <dbReference type="EMBL" id="WXB95768.1"/>
    </source>
</evidence>
<name>A0ABZ2NDH1_9BACI</name>
<dbReference type="InterPro" id="IPR012902">
    <property type="entry name" value="N_methyl_site"/>
</dbReference>
<reference evidence="4 5" key="1">
    <citation type="submission" date="2024-02" db="EMBL/GenBank/DDBJ databases">
        <title>Seven novel Bacillus-like species.</title>
        <authorList>
            <person name="Liu G."/>
        </authorList>
    </citation>
    <scope>NUCLEOTIDE SEQUENCE [LARGE SCALE GENOMIC DNA]</scope>
    <source>
        <strain evidence="4 5">FJAT-52054</strain>
    </source>
</reference>
<gene>
    <name evidence="4" type="ORF">WCV65_14505</name>
</gene>
<evidence type="ECO:0000256" key="2">
    <source>
        <dbReference type="ARBA" id="ARBA00023287"/>
    </source>
</evidence>